<dbReference type="Pfam" id="PF05684">
    <property type="entry name" value="DUF819"/>
    <property type="match status" value="1"/>
</dbReference>
<comment type="caution">
    <text evidence="2">The sequence shown here is derived from an EMBL/GenBank/DDBJ whole genome shotgun (WGS) entry which is preliminary data.</text>
</comment>
<sequence>MQNSAVLFNNDAVLFGVITVILGVVFYTSHSSHRYCQAFYRFVPALLLCYFLPSLLNTFGLIDAEGSSIYHVASRYLLPASLVLFTLSVDFKAILGLGPKALIMFFTGTLGIMIGGPIALLIVGSLAPDALGGDIWRGMTTIAGSWIGGGANQTAMKEVFEVDNTIFSVMITVDVIMANIWMAVLLIWASRAESFDKKTGADTSAIRELKQRIEHYQAQHARIPQLHDLMLIIAVGFGATAIAHFAADGIAPWIAKEAPQLAMYSLTSTFFWLVVVATTLGLLLSNTKLRKLEAVGASKMASVFLYILVASIGMQMDIRAILDYPIMFVVGVVWMAIHAGLLVIVAKWIKAPLFYLAVGSQANVGGAASAPIVAAAFHPSLAPVGVLLAVLGYGVGTYGAYLCGLMLQFAAP</sequence>
<feature type="transmembrane region" description="Helical" evidence="1">
    <location>
        <begin position="166"/>
        <end position="188"/>
    </location>
</feature>
<keyword evidence="3" id="KW-1185">Reference proteome</keyword>
<reference evidence="2 3" key="1">
    <citation type="submission" date="2021-10" db="EMBL/GenBank/DDBJ databases">
        <title>Alishewanella koreense sp. nov. isolated from seawater of southwestern coast in South Korea and the proposal for the reclassification of Rheinheimera perlucida and Rheinheimera tuosuensis as Arsukibacterium perlucida and Arsukibacterium tuosuensis.</title>
        <authorList>
            <person name="Kim K.H."/>
            <person name="Ruan W."/>
            <person name="Kim K.R."/>
            <person name="Baek J.H."/>
            <person name="Jeon C.O."/>
        </authorList>
    </citation>
    <scope>NUCLEOTIDE SEQUENCE [LARGE SCALE GENOMIC DNA]</scope>
    <source>
        <strain evidence="2 3">16-MA</strain>
    </source>
</reference>
<feature type="transmembrane region" description="Helical" evidence="1">
    <location>
        <begin position="326"/>
        <end position="346"/>
    </location>
</feature>
<dbReference type="RefSeq" id="WP_226749447.1">
    <property type="nucleotide sequence ID" value="NZ_JAEINI020000001.1"/>
</dbReference>
<dbReference type="PRINTS" id="PR00173">
    <property type="entry name" value="EDTRNSPORT"/>
</dbReference>
<dbReference type="EMBL" id="JAEINI020000001">
    <property type="protein sequence ID" value="MCB5225351.1"/>
    <property type="molecule type" value="Genomic_DNA"/>
</dbReference>
<keyword evidence="1" id="KW-0812">Transmembrane</keyword>
<dbReference type="PANTHER" id="PTHR34289:SF8">
    <property type="entry name" value="DUF819 DOMAIN-CONTAINING PROTEIN"/>
    <property type="match status" value="1"/>
</dbReference>
<dbReference type="InterPro" id="IPR008537">
    <property type="entry name" value="DUF819"/>
</dbReference>
<feature type="transmembrane region" description="Helical" evidence="1">
    <location>
        <begin position="38"/>
        <end position="56"/>
    </location>
</feature>
<protein>
    <submittedName>
        <fullName evidence="2">DUF819 family protein</fullName>
    </submittedName>
</protein>
<feature type="transmembrane region" description="Helical" evidence="1">
    <location>
        <begin position="296"/>
        <end position="314"/>
    </location>
</feature>
<keyword evidence="1" id="KW-1133">Transmembrane helix</keyword>
<gene>
    <name evidence="2" type="ORF">JAO78_000775</name>
</gene>
<organism evidence="2 3">
    <name type="scientific">Alishewanella maricola</name>
    <dbReference type="NCBI Taxonomy" id="2795740"/>
    <lineage>
        <taxon>Bacteria</taxon>
        <taxon>Pseudomonadati</taxon>
        <taxon>Pseudomonadota</taxon>
        <taxon>Gammaproteobacteria</taxon>
        <taxon>Alteromonadales</taxon>
        <taxon>Alteromonadaceae</taxon>
        <taxon>Alishewanella</taxon>
    </lineage>
</organism>
<accession>A0ABS8BZ64</accession>
<feature type="transmembrane region" description="Helical" evidence="1">
    <location>
        <begin position="12"/>
        <end position="29"/>
    </location>
</feature>
<feature type="transmembrane region" description="Helical" evidence="1">
    <location>
        <begin position="353"/>
        <end position="378"/>
    </location>
</feature>
<dbReference type="PANTHER" id="PTHR34289">
    <property type="entry name" value="PROTEIN, PUTATIVE (DUF819)-RELATED"/>
    <property type="match status" value="1"/>
</dbReference>
<feature type="transmembrane region" description="Helical" evidence="1">
    <location>
        <begin position="261"/>
        <end position="284"/>
    </location>
</feature>
<feature type="transmembrane region" description="Helical" evidence="1">
    <location>
        <begin position="384"/>
        <end position="407"/>
    </location>
</feature>
<keyword evidence="1" id="KW-0472">Membrane</keyword>
<dbReference type="Proteomes" id="UP000633814">
    <property type="component" value="Unassembled WGS sequence"/>
</dbReference>
<proteinExistence type="predicted"/>
<feature type="transmembrane region" description="Helical" evidence="1">
    <location>
        <begin position="76"/>
        <end position="95"/>
    </location>
</feature>
<feature type="transmembrane region" description="Helical" evidence="1">
    <location>
        <begin position="102"/>
        <end position="127"/>
    </location>
</feature>
<evidence type="ECO:0000313" key="2">
    <source>
        <dbReference type="EMBL" id="MCB5225351.1"/>
    </source>
</evidence>
<feature type="transmembrane region" description="Helical" evidence="1">
    <location>
        <begin position="229"/>
        <end position="255"/>
    </location>
</feature>
<name>A0ABS8BZ64_9ALTE</name>
<evidence type="ECO:0000313" key="3">
    <source>
        <dbReference type="Proteomes" id="UP000633814"/>
    </source>
</evidence>
<evidence type="ECO:0000256" key="1">
    <source>
        <dbReference type="SAM" id="Phobius"/>
    </source>
</evidence>